<feature type="compositionally biased region" description="Basic and acidic residues" evidence="1">
    <location>
        <begin position="79"/>
        <end position="90"/>
    </location>
</feature>
<keyword evidence="3" id="KW-1185">Reference proteome</keyword>
<protein>
    <submittedName>
        <fullName evidence="2">Uncharacterized protein</fullName>
    </submittedName>
</protein>
<dbReference type="AlphaFoldDB" id="A0AAV5TUB5"/>
<proteinExistence type="predicted"/>
<name>A0AAV5TUB5_9BILA</name>
<gene>
    <name evidence="2" type="ORF">PENTCL1PPCAC_20035</name>
</gene>
<organism evidence="2 3">
    <name type="scientific">Pristionchus entomophagus</name>
    <dbReference type="NCBI Taxonomy" id="358040"/>
    <lineage>
        <taxon>Eukaryota</taxon>
        <taxon>Metazoa</taxon>
        <taxon>Ecdysozoa</taxon>
        <taxon>Nematoda</taxon>
        <taxon>Chromadorea</taxon>
        <taxon>Rhabditida</taxon>
        <taxon>Rhabditina</taxon>
        <taxon>Diplogasteromorpha</taxon>
        <taxon>Diplogasteroidea</taxon>
        <taxon>Neodiplogasteridae</taxon>
        <taxon>Pristionchus</taxon>
    </lineage>
</organism>
<dbReference type="Proteomes" id="UP001432027">
    <property type="component" value="Unassembled WGS sequence"/>
</dbReference>
<dbReference type="EMBL" id="BTSX01000004">
    <property type="protein sequence ID" value="GMS97860.1"/>
    <property type="molecule type" value="Genomic_DNA"/>
</dbReference>
<comment type="caution">
    <text evidence="2">The sequence shown here is derived from an EMBL/GenBank/DDBJ whole genome shotgun (WGS) entry which is preliminary data.</text>
</comment>
<feature type="region of interest" description="Disordered" evidence="1">
    <location>
        <begin position="62"/>
        <end position="101"/>
    </location>
</feature>
<feature type="non-terminal residue" evidence="2">
    <location>
        <position position="1"/>
    </location>
</feature>
<sequence>QVESLQNDVETERREKDAAIPANENSQNLLEEAKMKLEKFVAETNEKIESLKKELDSKRSAKEAALAANEKQHQQTVSFKKEIESERRATESAVAANKKLQ</sequence>
<reference evidence="2" key="1">
    <citation type="submission" date="2023-10" db="EMBL/GenBank/DDBJ databases">
        <title>Genome assembly of Pristionchus species.</title>
        <authorList>
            <person name="Yoshida K."/>
            <person name="Sommer R.J."/>
        </authorList>
    </citation>
    <scope>NUCLEOTIDE SEQUENCE</scope>
    <source>
        <strain evidence="2">RS0144</strain>
    </source>
</reference>
<evidence type="ECO:0000256" key="1">
    <source>
        <dbReference type="SAM" id="MobiDB-lite"/>
    </source>
</evidence>
<accession>A0AAV5TUB5</accession>
<evidence type="ECO:0000313" key="2">
    <source>
        <dbReference type="EMBL" id="GMS97860.1"/>
    </source>
</evidence>
<feature type="region of interest" description="Disordered" evidence="1">
    <location>
        <begin position="1"/>
        <end position="27"/>
    </location>
</feature>
<feature type="non-terminal residue" evidence="2">
    <location>
        <position position="101"/>
    </location>
</feature>
<evidence type="ECO:0000313" key="3">
    <source>
        <dbReference type="Proteomes" id="UP001432027"/>
    </source>
</evidence>